<dbReference type="InterPro" id="IPR032466">
    <property type="entry name" value="Metal_Hydrolase"/>
</dbReference>
<gene>
    <name evidence="3" type="ordered locus">Caul_3770</name>
</gene>
<reference evidence="3" key="1">
    <citation type="submission" date="2008-01" db="EMBL/GenBank/DDBJ databases">
        <title>Complete sequence of chromosome of Caulobacter sp. K31.</title>
        <authorList>
            <consortium name="US DOE Joint Genome Institute"/>
            <person name="Copeland A."/>
            <person name="Lucas S."/>
            <person name="Lapidus A."/>
            <person name="Barry K."/>
            <person name="Glavina del Rio T."/>
            <person name="Dalin E."/>
            <person name="Tice H."/>
            <person name="Pitluck S."/>
            <person name="Bruce D."/>
            <person name="Goodwin L."/>
            <person name="Thompson L.S."/>
            <person name="Brettin T."/>
            <person name="Detter J.C."/>
            <person name="Han C."/>
            <person name="Schmutz J."/>
            <person name="Larimer F."/>
            <person name="Land M."/>
            <person name="Hauser L."/>
            <person name="Kyrpides N."/>
            <person name="Kim E."/>
            <person name="Stephens C."/>
            <person name="Richardson P."/>
        </authorList>
    </citation>
    <scope>NUCLEOTIDE SEQUENCE [LARGE SCALE GENOMIC DNA]</scope>
    <source>
        <strain evidence="3">K31</strain>
    </source>
</reference>
<dbReference type="InterPro" id="IPR032465">
    <property type="entry name" value="ACMSD"/>
</dbReference>
<dbReference type="Pfam" id="PF04909">
    <property type="entry name" value="Amidohydro_2"/>
    <property type="match status" value="1"/>
</dbReference>
<proteinExistence type="predicted"/>
<name>B0T8Y0_CAUSK</name>
<keyword evidence="3" id="KW-0378">Hydrolase</keyword>
<dbReference type="PANTHER" id="PTHR21240">
    <property type="entry name" value="2-AMINO-3-CARBOXYLMUCONATE-6-SEMIALDEHYDE DECARBOXYLASE"/>
    <property type="match status" value="1"/>
</dbReference>
<dbReference type="eggNOG" id="COG3618">
    <property type="taxonomic scope" value="Bacteria"/>
</dbReference>
<evidence type="ECO:0000259" key="2">
    <source>
        <dbReference type="Pfam" id="PF04909"/>
    </source>
</evidence>
<evidence type="ECO:0000313" key="3">
    <source>
        <dbReference type="EMBL" id="ABZ72897.1"/>
    </source>
</evidence>
<feature type="domain" description="Amidohydrolase-related" evidence="2">
    <location>
        <begin position="11"/>
        <end position="309"/>
    </location>
</feature>
<dbReference type="SUPFAM" id="SSF51556">
    <property type="entry name" value="Metallo-dependent hydrolases"/>
    <property type="match status" value="1"/>
</dbReference>
<dbReference type="OrthoDB" id="9787654at2"/>
<dbReference type="GO" id="GO:0016787">
    <property type="term" value="F:hydrolase activity"/>
    <property type="evidence" value="ECO:0007669"/>
    <property type="project" value="UniProtKB-KW"/>
</dbReference>
<dbReference type="InterPro" id="IPR006680">
    <property type="entry name" value="Amidohydro-rel"/>
</dbReference>
<dbReference type="Gene3D" id="3.20.20.140">
    <property type="entry name" value="Metal-dependent hydrolases"/>
    <property type="match status" value="1"/>
</dbReference>
<dbReference type="AlphaFoldDB" id="B0T8Y0"/>
<sequence>MTSRVEDTLFDTHAHLIADDWDRYRATPFTPDLPMPDRPNFTVTVDALIDMMDTHGVDRACLVQRGHVYGYDNSYILDSARKFPGRLHPVVILDTQDPETPARYGDMVRNDHVRGFRMANARPWLLDTAWMSSPQAMEVWKTCADLGTPMTIIMFMNQLPYLLPLLGIIARRFPTLPILLDHGAMPFGMTQYEVKLAREAGEAVVMPPAPDFGIDRTIKIFEDVPNVHFKITEINMERCAAADVRAARIVRRMVDSFGSDRLMWGSDVGQSMLWTYAEKTSMARGAADFLSQDERRGFLHDNAARVYGL</sequence>
<dbReference type="GO" id="GO:0016831">
    <property type="term" value="F:carboxy-lyase activity"/>
    <property type="evidence" value="ECO:0007669"/>
    <property type="project" value="InterPro"/>
</dbReference>
<keyword evidence="1" id="KW-0456">Lyase</keyword>
<protein>
    <submittedName>
        <fullName evidence="3">Amidohydrolase 2</fullName>
    </submittedName>
</protein>
<dbReference type="EMBL" id="CP000927">
    <property type="protein sequence ID" value="ABZ72897.1"/>
    <property type="molecule type" value="Genomic_DNA"/>
</dbReference>
<dbReference type="HOGENOM" id="CLU_044590_2_1_5"/>
<dbReference type="KEGG" id="cak:Caul_3770"/>
<dbReference type="STRING" id="366602.Caul_3770"/>
<evidence type="ECO:0000256" key="1">
    <source>
        <dbReference type="ARBA" id="ARBA00023239"/>
    </source>
</evidence>
<accession>B0T8Y0</accession>
<organism evidence="3">
    <name type="scientific">Caulobacter sp. (strain K31)</name>
    <dbReference type="NCBI Taxonomy" id="366602"/>
    <lineage>
        <taxon>Bacteria</taxon>
        <taxon>Pseudomonadati</taxon>
        <taxon>Pseudomonadota</taxon>
        <taxon>Alphaproteobacteria</taxon>
        <taxon>Caulobacterales</taxon>
        <taxon>Caulobacteraceae</taxon>
        <taxon>Caulobacter</taxon>
    </lineage>
</organism>